<dbReference type="GO" id="GO:0004029">
    <property type="term" value="F:aldehyde dehydrogenase (NAD+) activity"/>
    <property type="evidence" value="ECO:0007669"/>
    <property type="project" value="UniProtKB-EC"/>
</dbReference>
<evidence type="ECO:0000256" key="1">
    <source>
        <dbReference type="ARBA" id="ARBA00023002"/>
    </source>
</evidence>
<reference evidence="3" key="1">
    <citation type="submission" date="2018-06" db="EMBL/GenBank/DDBJ databases">
        <authorList>
            <person name="Zhirakovskaya E."/>
        </authorList>
    </citation>
    <scope>NUCLEOTIDE SEQUENCE</scope>
</reference>
<dbReference type="Pfam" id="PF00171">
    <property type="entry name" value="Aldedh"/>
    <property type="match status" value="1"/>
</dbReference>
<organism evidence="3">
    <name type="scientific">hydrothermal vent metagenome</name>
    <dbReference type="NCBI Taxonomy" id="652676"/>
    <lineage>
        <taxon>unclassified sequences</taxon>
        <taxon>metagenomes</taxon>
        <taxon>ecological metagenomes</taxon>
    </lineage>
</organism>
<gene>
    <name evidence="3" type="ORF">MNBD_GAMMA13-817</name>
</gene>
<dbReference type="AlphaFoldDB" id="A0A3B0Z3P9"/>
<dbReference type="PROSITE" id="PS00070">
    <property type="entry name" value="ALDEHYDE_DEHYDR_CYS"/>
    <property type="match status" value="1"/>
</dbReference>
<keyword evidence="1 3" id="KW-0560">Oxidoreductase</keyword>
<sequence>MKMTETLQIVSPVDGCIYAERPFTSERDIRHALDLSVTAQAKWRQTPLAQRLSVCLAAVDALLKNKQTIGEELSWQMGRPIQYAPDEIDGFAERARYMISIAEQHLSDIPITDSASGVTRYIQREPVGVVFSIAPWNYPYLTAVNSIIPAIVAGNSVLMKPSSQTAITAERIAEAFQSANLPEGVFQHLLLTHEATVNIVAKEKIDYVAFTGSVEGGRIIERAAAGRFIDVGLELGGKDPAYVRADADVAFAIENIADGGFFNSGQSCCAIERIYVHRDVYRPFVDGLVDRVSQYRLGDPLDPETSLGPMVRTSNADRVRQQIQQALAKGAQACIDDKLFAVNPEKQGMAYLAPQVLVNVDHTMPVMSAETFGPVVGIMQVVSDQQAIQLMNDSAYGLTASVWTQNQQVAVDIGKQVRTGTWFMNRCDYLDPALAWTGIKHSGKGCSLSGLAYQRLTRPKSFYLRVGH</sequence>
<name>A0A3B0Z3P9_9ZZZZ</name>
<accession>A0A3B0Z3P9</accession>
<dbReference type="InterPro" id="IPR016161">
    <property type="entry name" value="Ald_DH/histidinol_DH"/>
</dbReference>
<dbReference type="Gene3D" id="3.40.605.10">
    <property type="entry name" value="Aldehyde Dehydrogenase, Chain A, domain 1"/>
    <property type="match status" value="1"/>
</dbReference>
<protein>
    <submittedName>
        <fullName evidence="3">Aldehyde dehydrogenase</fullName>
        <ecNumber evidence="3">1.2.1.3</ecNumber>
    </submittedName>
</protein>
<dbReference type="InterPro" id="IPR016160">
    <property type="entry name" value="Ald_DH_CS_CYS"/>
</dbReference>
<dbReference type="PANTHER" id="PTHR11699">
    <property type="entry name" value="ALDEHYDE DEHYDROGENASE-RELATED"/>
    <property type="match status" value="1"/>
</dbReference>
<dbReference type="EMBL" id="UOFK01000300">
    <property type="protein sequence ID" value="VAW82152.1"/>
    <property type="molecule type" value="Genomic_DNA"/>
</dbReference>
<dbReference type="InterPro" id="IPR016163">
    <property type="entry name" value="Ald_DH_C"/>
</dbReference>
<dbReference type="SUPFAM" id="SSF53720">
    <property type="entry name" value="ALDH-like"/>
    <property type="match status" value="1"/>
</dbReference>
<dbReference type="CDD" id="cd07102">
    <property type="entry name" value="ALDH_EDX86601"/>
    <property type="match status" value="1"/>
</dbReference>
<dbReference type="EC" id="1.2.1.3" evidence="3"/>
<proteinExistence type="predicted"/>
<dbReference type="FunFam" id="3.40.309.10:FF:000009">
    <property type="entry name" value="Aldehyde dehydrogenase A"/>
    <property type="match status" value="1"/>
</dbReference>
<dbReference type="InterPro" id="IPR015590">
    <property type="entry name" value="Aldehyde_DH_dom"/>
</dbReference>
<dbReference type="InterPro" id="IPR029510">
    <property type="entry name" value="Ald_DH_CS_GLU"/>
</dbReference>
<evidence type="ECO:0000313" key="3">
    <source>
        <dbReference type="EMBL" id="VAW82152.1"/>
    </source>
</evidence>
<feature type="domain" description="Aldehyde dehydrogenase" evidence="2">
    <location>
        <begin position="5"/>
        <end position="460"/>
    </location>
</feature>
<dbReference type="PROSITE" id="PS00687">
    <property type="entry name" value="ALDEHYDE_DEHYDR_GLU"/>
    <property type="match status" value="1"/>
</dbReference>
<dbReference type="Gene3D" id="3.40.309.10">
    <property type="entry name" value="Aldehyde Dehydrogenase, Chain A, domain 2"/>
    <property type="match status" value="1"/>
</dbReference>
<dbReference type="InterPro" id="IPR016162">
    <property type="entry name" value="Ald_DH_N"/>
</dbReference>
<evidence type="ECO:0000259" key="2">
    <source>
        <dbReference type="Pfam" id="PF00171"/>
    </source>
</evidence>